<evidence type="ECO:0000259" key="3">
    <source>
        <dbReference type="Pfam" id="PF13086"/>
    </source>
</evidence>
<dbReference type="Gene3D" id="3.40.50.300">
    <property type="entry name" value="P-loop containing nucleotide triphosphate hydrolases"/>
    <property type="match status" value="1"/>
</dbReference>
<dbReference type="Proteomes" id="UP000092444">
    <property type="component" value="Unassembled WGS sequence"/>
</dbReference>
<dbReference type="PANTHER" id="PTHR45418:SF1">
    <property type="entry name" value="CANCER_TESTIS ANTIGEN 55"/>
    <property type="match status" value="1"/>
</dbReference>
<proteinExistence type="predicted"/>
<evidence type="ECO:0000256" key="1">
    <source>
        <dbReference type="ARBA" id="ARBA00004496"/>
    </source>
</evidence>
<dbReference type="InterPro" id="IPR027417">
    <property type="entry name" value="P-loop_NTPase"/>
</dbReference>
<dbReference type="EMBL" id="CCAG010014415">
    <property type="status" value="NOT_ANNOTATED_CDS"/>
    <property type="molecule type" value="Genomic_DNA"/>
</dbReference>
<name>A0A1B0FBK4_GLOMM</name>
<reference evidence="4" key="1">
    <citation type="submission" date="2020-05" db="UniProtKB">
        <authorList>
            <consortium name="EnsemblMetazoa"/>
        </authorList>
    </citation>
    <scope>IDENTIFICATION</scope>
    <source>
        <strain evidence="4">Yale</strain>
    </source>
</reference>
<dbReference type="PANTHER" id="PTHR45418">
    <property type="entry name" value="CANCER/TESTIS ANTIGEN 55"/>
    <property type="match status" value="1"/>
</dbReference>
<dbReference type="AlphaFoldDB" id="A0A1B0FBK4"/>
<comment type="subcellular location">
    <subcellularLocation>
        <location evidence="1">Cytoplasm</location>
    </subcellularLocation>
</comment>
<dbReference type="Pfam" id="PF13086">
    <property type="entry name" value="AAA_11"/>
    <property type="match status" value="1"/>
</dbReference>
<evidence type="ECO:0000313" key="5">
    <source>
        <dbReference type="Proteomes" id="UP000092444"/>
    </source>
</evidence>
<keyword evidence="5" id="KW-1185">Reference proteome</keyword>
<organism evidence="4 5">
    <name type="scientific">Glossina morsitans morsitans</name>
    <name type="common">Savannah tsetse fly</name>
    <dbReference type="NCBI Taxonomy" id="37546"/>
    <lineage>
        <taxon>Eukaryota</taxon>
        <taxon>Metazoa</taxon>
        <taxon>Ecdysozoa</taxon>
        <taxon>Arthropoda</taxon>
        <taxon>Hexapoda</taxon>
        <taxon>Insecta</taxon>
        <taxon>Pterygota</taxon>
        <taxon>Neoptera</taxon>
        <taxon>Endopterygota</taxon>
        <taxon>Diptera</taxon>
        <taxon>Brachycera</taxon>
        <taxon>Muscomorpha</taxon>
        <taxon>Hippoboscoidea</taxon>
        <taxon>Glossinidae</taxon>
        <taxon>Glossina</taxon>
    </lineage>
</organism>
<sequence length="276" mass="31488">MPSDLPYDNETTTTASDRMRCIQNGEFIRLVSKNHVEKELIPEHFMPYCATMGIGIDDTCKSNRIVTKSGLKLKRKKYLGRHRVTIGTCATLDNFLQMSFPSNHFTHVLIDDTSQCTETEIMIAVAQGSKERGQVILAGDPHQLQAIFMNKYALEHGKLYRKTIKPECIGIMTPYMKQVKHLCKLFVNADVAMPKIGSMEEFQGQNNQVHFTGNYVAVNDLILKLLTQLTKVAISMMSTKLLRRKARARLYVLVEYASQFYRPLAPTTQWLFGDMR</sequence>
<dbReference type="VEuPathDB" id="VectorBase:GMOY000917"/>
<dbReference type="GO" id="GO:0004386">
    <property type="term" value="F:helicase activity"/>
    <property type="evidence" value="ECO:0007669"/>
    <property type="project" value="InterPro"/>
</dbReference>
<evidence type="ECO:0000256" key="2">
    <source>
        <dbReference type="ARBA" id="ARBA00022490"/>
    </source>
</evidence>
<protein>
    <recommendedName>
        <fullName evidence="3">DNA2/NAM7 helicase helicase domain-containing protein</fullName>
    </recommendedName>
</protein>
<dbReference type="SUPFAM" id="SSF52540">
    <property type="entry name" value="P-loop containing nucleoside triphosphate hydrolases"/>
    <property type="match status" value="1"/>
</dbReference>
<dbReference type="EnsemblMetazoa" id="GMOY000917-RA">
    <property type="protein sequence ID" value="GMOY000917-PA"/>
    <property type="gene ID" value="GMOY000917"/>
</dbReference>
<evidence type="ECO:0000313" key="4">
    <source>
        <dbReference type="EnsemblMetazoa" id="GMOY000917-PA"/>
    </source>
</evidence>
<feature type="domain" description="DNA2/NAM7 helicase helicase" evidence="3">
    <location>
        <begin position="76"/>
        <end position="150"/>
    </location>
</feature>
<dbReference type="GO" id="GO:0005737">
    <property type="term" value="C:cytoplasm"/>
    <property type="evidence" value="ECO:0007669"/>
    <property type="project" value="UniProtKB-SubCell"/>
</dbReference>
<dbReference type="STRING" id="37546.A0A1B0FBK4"/>
<keyword evidence="2" id="KW-0963">Cytoplasm</keyword>
<dbReference type="PhylomeDB" id="A0A1B0FBK4"/>
<accession>A0A1B0FBK4</accession>
<dbReference type="InterPro" id="IPR041677">
    <property type="entry name" value="DNA2/NAM7_AAA_11"/>
</dbReference>